<dbReference type="SMART" id="SM00960">
    <property type="entry name" value="Robl_LC7"/>
    <property type="match status" value="1"/>
</dbReference>
<comment type="caution">
    <text evidence="2">The sequence shown here is derived from an EMBL/GenBank/DDBJ whole genome shotgun (WGS) entry which is preliminary data.</text>
</comment>
<evidence type="ECO:0000313" key="2">
    <source>
        <dbReference type="EMBL" id="OEU89782.1"/>
    </source>
</evidence>
<dbReference type="EMBL" id="LJGT01000038">
    <property type="protein sequence ID" value="OEU89782.1"/>
    <property type="molecule type" value="Genomic_DNA"/>
</dbReference>
<dbReference type="AlphaFoldDB" id="A0A1E7JNC5"/>
<dbReference type="RefSeq" id="WP_070013154.1">
    <property type="nucleotide sequence ID" value="NZ_LJGS01000044.1"/>
</dbReference>
<dbReference type="PATRIC" id="fig|933944.5.peg.587"/>
<keyword evidence="3" id="KW-1185">Reference proteome</keyword>
<organism evidence="2 3">
    <name type="scientific">Streptomyces abyssalis</name>
    <dbReference type="NCBI Taxonomy" id="933944"/>
    <lineage>
        <taxon>Bacteria</taxon>
        <taxon>Bacillati</taxon>
        <taxon>Actinomycetota</taxon>
        <taxon>Actinomycetes</taxon>
        <taxon>Kitasatosporales</taxon>
        <taxon>Streptomycetaceae</taxon>
        <taxon>Streptomyces</taxon>
    </lineage>
</organism>
<dbReference type="Pfam" id="PF03259">
    <property type="entry name" value="Robl_LC7"/>
    <property type="match status" value="1"/>
</dbReference>
<sequence>MSHEAATHDQSWMLSDVADVPGVQHAVVLSADGLVRARTSELGIDEADTLAAAAAGLQSLGISLAGRFGEGGLKQHMVEWKGGFLFLRGAGDGSRLAVITSNKVDPGVIASQMVLQVQRFGDHQGSPPRRHSVT</sequence>
<reference evidence="2 3" key="1">
    <citation type="journal article" date="2016" name="Front. Microbiol.">
        <title>Comparative Genomics Analysis of Streptomyces Species Reveals Their Adaptation to the Marine Environment and Their Diversity at the Genomic Level.</title>
        <authorList>
            <person name="Tian X."/>
            <person name="Zhang Z."/>
            <person name="Yang T."/>
            <person name="Chen M."/>
            <person name="Li J."/>
            <person name="Chen F."/>
            <person name="Yang J."/>
            <person name="Li W."/>
            <person name="Zhang B."/>
            <person name="Zhang Z."/>
            <person name="Wu J."/>
            <person name="Zhang C."/>
            <person name="Long L."/>
            <person name="Xiao J."/>
        </authorList>
    </citation>
    <scope>NUCLEOTIDE SEQUENCE [LARGE SCALE GENOMIC DNA]</scope>
    <source>
        <strain evidence="2 3">SCSIO 10390</strain>
    </source>
</reference>
<dbReference type="PANTHER" id="PTHR36222:SF1">
    <property type="entry name" value="SERINE PROTEASE INHIBITOR RV3364C"/>
    <property type="match status" value="1"/>
</dbReference>
<dbReference type="InterPro" id="IPR053141">
    <property type="entry name" value="Mycobact_SerProt_Inhib_Rv3364c"/>
</dbReference>
<proteinExistence type="predicted"/>
<dbReference type="Proteomes" id="UP000176087">
    <property type="component" value="Unassembled WGS sequence"/>
</dbReference>
<feature type="domain" description="Roadblock/LAMTOR2" evidence="1">
    <location>
        <begin position="11"/>
        <end position="100"/>
    </location>
</feature>
<dbReference type="Gene3D" id="3.30.450.30">
    <property type="entry name" value="Dynein light chain 2a, cytoplasmic"/>
    <property type="match status" value="1"/>
</dbReference>
<evidence type="ECO:0000313" key="3">
    <source>
        <dbReference type="Proteomes" id="UP000176087"/>
    </source>
</evidence>
<name>A0A1E7JNC5_9ACTN</name>
<protein>
    <recommendedName>
        <fullName evidence="1">Roadblock/LAMTOR2 domain-containing protein</fullName>
    </recommendedName>
</protein>
<accession>A0A1E7JNC5</accession>
<dbReference type="OrthoDB" id="4568655at2"/>
<dbReference type="PANTHER" id="PTHR36222">
    <property type="entry name" value="SERINE PROTEASE INHIBITOR RV3364C"/>
    <property type="match status" value="1"/>
</dbReference>
<gene>
    <name evidence="2" type="ORF">AN215_08750</name>
</gene>
<dbReference type="InterPro" id="IPR004942">
    <property type="entry name" value="Roadblock/LAMTOR2_dom"/>
</dbReference>
<dbReference type="SUPFAM" id="SSF103196">
    <property type="entry name" value="Roadblock/LC7 domain"/>
    <property type="match status" value="1"/>
</dbReference>
<dbReference type="STRING" id="933944.AN215_08750"/>
<evidence type="ECO:0000259" key="1">
    <source>
        <dbReference type="SMART" id="SM00960"/>
    </source>
</evidence>